<evidence type="ECO:0000313" key="2">
    <source>
        <dbReference type="Proteomes" id="UP000825933"/>
    </source>
</evidence>
<comment type="caution">
    <text evidence="1">The sequence shown here is derived from an EMBL/GenBank/DDBJ whole genome shotgun (WGS) entry which is preliminary data.</text>
</comment>
<gene>
    <name evidence="1" type="ORF">K8N75_08870</name>
</gene>
<protein>
    <submittedName>
        <fullName evidence="1">Uncharacterized protein</fullName>
    </submittedName>
</protein>
<dbReference type="Proteomes" id="UP000825933">
    <property type="component" value="Unassembled WGS sequence"/>
</dbReference>
<keyword evidence="2" id="KW-1185">Reference proteome</keyword>
<dbReference type="AlphaFoldDB" id="A0A8T5UY97"/>
<evidence type="ECO:0000313" key="1">
    <source>
        <dbReference type="EMBL" id="MBZ2166150.1"/>
    </source>
</evidence>
<dbReference type="RefSeq" id="WP_223791716.1">
    <property type="nucleotide sequence ID" value="NZ_JAIOUQ010000009.1"/>
</dbReference>
<proteinExistence type="predicted"/>
<accession>A0A8T5UY97</accession>
<name>A0A8T5UY97_9EURY</name>
<dbReference type="EMBL" id="JAIOUQ010000009">
    <property type="protein sequence ID" value="MBZ2166150.1"/>
    <property type="molecule type" value="Genomic_DNA"/>
</dbReference>
<sequence length="137" mass="15817">MKNLEFDSALDSRKKLMTILFWTNRKTARTEGCAPFLLKKIVTDKDTYTPEDPKLLKLTNAIIDDILESMDENKPVKFEIAMGNEYITTEIEGNILSVNTENNLEIEDEIIEKLDQELNKKYPSVCESFKPRVTPNE</sequence>
<reference evidence="2" key="1">
    <citation type="journal article" date="2022" name="Microbiol. Resour. Announc.">
        <title>Draft Genome Sequence of a Methanogenic Archaeon from West Spitsbergen Permafrost.</title>
        <authorList>
            <person name="Trubitsyn V."/>
            <person name="Rivkina E."/>
            <person name="Shcherbakova V."/>
        </authorList>
    </citation>
    <scope>NUCLEOTIDE SEQUENCE [LARGE SCALE GENOMIC DNA]</scope>
    <source>
        <strain evidence="2">VT</strain>
    </source>
</reference>
<organism evidence="1 2">
    <name type="scientific">Methanobacterium spitsbergense</name>
    <dbReference type="NCBI Taxonomy" id="2874285"/>
    <lineage>
        <taxon>Archaea</taxon>
        <taxon>Methanobacteriati</taxon>
        <taxon>Methanobacteriota</taxon>
        <taxon>Methanomada group</taxon>
        <taxon>Methanobacteria</taxon>
        <taxon>Methanobacteriales</taxon>
        <taxon>Methanobacteriaceae</taxon>
        <taxon>Methanobacterium</taxon>
    </lineage>
</organism>